<feature type="region of interest" description="Disordered" evidence="1">
    <location>
        <begin position="311"/>
        <end position="387"/>
    </location>
</feature>
<comment type="caution">
    <text evidence="2">The sequence shown here is derived from an EMBL/GenBank/DDBJ whole genome shotgun (WGS) entry which is preliminary data.</text>
</comment>
<name>A0A2U1JNY1_9BACI</name>
<gene>
    <name evidence="2" type="ORF">DCC39_17275</name>
</gene>
<dbReference type="AlphaFoldDB" id="A0A2U1JNY1"/>
<reference evidence="2 3" key="1">
    <citation type="submission" date="2018-04" db="EMBL/GenBank/DDBJ databases">
        <title>Camelliibacillus theae gen. nov., sp. nov., isolated from Pu'er tea.</title>
        <authorList>
            <person name="Niu L."/>
        </authorList>
    </citation>
    <scope>NUCLEOTIDE SEQUENCE [LARGE SCALE GENOMIC DNA]</scope>
    <source>
        <strain evidence="2 3">T8</strain>
    </source>
</reference>
<evidence type="ECO:0000313" key="2">
    <source>
        <dbReference type="EMBL" id="PWA06684.1"/>
    </source>
</evidence>
<sequence length="590" mass="66925">MDNIIYVLNPKKAEARSPIEKLGVDPEDSEFPEEEPKLPINPEDLLDGIISPKDPEQQLETPELPPNNGLPEDEDKPGEGKEPGEPKPEEPKDPEHPKPDDPEKPNTPEEPGQPDPDPTVIDLIVDGDTWEKVEYYIKEEDFYNVMYYGKKAQSDGEIFKKTVEKFLLEMIDSELNLNTQEQQLFASLSFEDPRLNYYQRMLRDSLFKEFVQNEINIYITRNEGEGDSKNDADDAKQVVYYVGKYYENQKGPKKQLDLTEDEKEQLKGAGELLVEGAQLEDDEQNVERIVEALNKAQIAIEYAPKVKEEAEEAKEKAMDQLVDNVHSKGQEAEKEGQDNKEQKDEEITNNKDPEGSDPVSEEEQDSEQMEKEQPKTDPLLEKAEIAASNGELTKAVMLASESLSKGKHDARLKLDEYARKLFNASKGAKGDKRDKAEQAFEVLSTTNGVPRNISSQAFNEKKAISYAKRAEEKLNGVEKKDIQTQQAIYREVVNNKAYISPDKVNIAEKMLKEINIYQAAMKQASSSDIDQAIRVLDQALKEVENNTLKKELKAKREELSNKQKKIASNLEEKEKKDTLSDTVSEENNGK</sequence>
<dbReference type="EMBL" id="QCZG01000057">
    <property type="protein sequence ID" value="PWA06684.1"/>
    <property type="molecule type" value="Genomic_DNA"/>
</dbReference>
<feature type="compositionally biased region" description="Basic and acidic residues" evidence="1">
    <location>
        <begin position="570"/>
        <end position="579"/>
    </location>
</feature>
<feature type="compositionally biased region" description="Basic and acidic residues" evidence="1">
    <location>
        <begin position="325"/>
        <end position="354"/>
    </location>
</feature>
<keyword evidence="3" id="KW-1185">Reference proteome</keyword>
<dbReference type="Proteomes" id="UP000245998">
    <property type="component" value="Unassembled WGS sequence"/>
</dbReference>
<feature type="compositionally biased region" description="Basic and acidic residues" evidence="1">
    <location>
        <begin position="11"/>
        <end position="24"/>
    </location>
</feature>
<feature type="region of interest" description="Disordered" evidence="1">
    <location>
        <begin position="1"/>
        <end position="121"/>
    </location>
</feature>
<organism evidence="2 3">
    <name type="scientific">Pueribacillus theae</name>
    <dbReference type="NCBI Taxonomy" id="2171751"/>
    <lineage>
        <taxon>Bacteria</taxon>
        <taxon>Bacillati</taxon>
        <taxon>Bacillota</taxon>
        <taxon>Bacilli</taxon>
        <taxon>Bacillales</taxon>
        <taxon>Bacillaceae</taxon>
        <taxon>Pueribacillus</taxon>
    </lineage>
</organism>
<feature type="region of interest" description="Disordered" evidence="1">
    <location>
        <begin position="556"/>
        <end position="590"/>
    </location>
</feature>
<feature type="compositionally biased region" description="Polar residues" evidence="1">
    <location>
        <begin position="580"/>
        <end position="590"/>
    </location>
</feature>
<evidence type="ECO:0000313" key="3">
    <source>
        <dbReference type="Proteomes" id="UP000245998"/>
    </source>
</evidence>
<feature type="compositionally biased region" description="Basic and acidic residues" evidence="1">
    <location>
        <begin position="368"/>
        <end position="384"/>
    </location>
</feature>
<proteinExistence type="predicted"/>
<evidence type="ECO:0000256" key="1">
    <source>
        <dbReference type="SAM" id="MobiDB-lite"/>
    </source>
</evidence>
<feature type="compositionally biased region" description="Basic and acidic residues" evidence="1">
    <location>
        <begin position="77"/>
        <end position="107"/>
    </location>
</feature>
<protein>
    <submittedName>
        <fullName evidence="2">Uncharacterized protein</fullName>
    </submittedName>
</protein>
<accession>A0A2U1JNY1</accession>